<dbReference type="RefSeq" id="WP_003251006.1">
    <property type="nucleotide sequence ID" value="NZ_JACGDG010000062.1"/>
</dbReference>
<sequence>MNNSQLIDKAQAICGCLSYDDSTPNGSPKSVIAELCHRLGERTVRIKKELGGYTMTTLYGRQRALTWKEEVMWRLFGWPPRGFEVLGEVAE</sequence>
<dbReference type="AlphaFoldDB" id="A0A7W2QLW8"/>
<organism evidence="1 2">
    <name type="scientific">Pseudomonas putida</name>
    <name type="common">Arthrobacter siderocapsulatus</name>
    <dbReference type="NCBI Taxonomy" id="303"/>
    <lineage>
        <taxon>Bacteria</taxon>
        <taxon>Pseudomonadati</taxon>
        <taxon>Pseudomonadota</taxon>
        <taxon>Gammaproteobacteria</taxon>
        <taxon>Pseudomonadales</taxon>
        <taxon>Pseudomonadaceae</taxon>
        <taxon>Pseudomonas</taxon>
    </lineage>
</organism>
<protein>
    <submittedName>
        <fullName evidence="1">Uncharacterized protein</fullName>
    </submittedName>
</protein>
<proteinExistence type="predicted"/>
<evidence type="ECO:0000313" key="1">
    <source>
        <dbReference type="EMBL" id="MBA6119470.1"/>
    </source>
</evidence>
<gene>
    <name evidence="1" type="ORF">H4C47_27675</name>
</gene>
<accession>A0A7W2QLW8</accession>
<dbReference type="EMBL" id="JACGDG010000062">
    <property type="protein sequence ID" value="MBA6119470.1"/>
    <property type="molecule type" value="Genomic_DNA"/>
</dbReference>
<evidence type="ECO:0000313" key="2">
    <source>
        <dbReference type="Proteomes" id="UP000553948"/>
    </source>
</evidence>
<reference evidence="1 2" key="1">
    <citation type="submission" date="2020-07" db="EMBL/GenBank/DDBJ databases">
        <title>Diversity of carbapenemase encoding genes among Pseudomonas putida group clinical isolates in a tertiary Brazilian hospital.</title>
        <authorList>
            <person name="Alberto-Lei F."/>
            <person name="Nodari C.S."/>
            <person name="Streling A.P."/>
            <person name="Paulino J.T."/>
            <person name="Bessa-Neto F.O."/>
            <person name="Cayo R."/>
            <person name="Gales A.C."/>
        </authorList>
    </citation>
    <scope>NUCLEOTIDE SEQUENCE [LARGE SCALE GENOMIC DNA]</scope>
    <source>
        <strain evidence="1 2">12464</strain>
    </source>
</reference>
<dbReference type="Proteomes" id="UP000553948">
    <property type="component" value="Unassembled WGS sequence"/>
</dbReference>
<comment type="caution">
    <text evidence="1">The sequence shown here is derived from an EMBL/GenBank/DDBJ whole genome shotgun (WGS) entry which is preliminary data.</text>
</comment>
<name>A0A7W2QLW8_PSEPU</name>